<reference evidence="1" key="1">
    <citation type="submission" date="2022-06" db="EMBL/GenBank/DDBJ databases">
        <title>Phylogenomic reconstructions and comparative analyses of Kickxellomycotina fungi.</title>
        <authorList>
            <person name="Reynolds N.K."/>
            <person name="Stajich J.E."/>
            <person name="Barry K."/>
            <person name="Grigoriev I.V."/>
            <person name="Crous P."/>
            <person name="Smith M.E."/>
        </authorList>
    </citation>
    <scope>NUCLEOTIDE SEQUENCE</scope>
    <source>
        <strain evidence="1">RSA 2271</strain>
    </source>
</reference>
<feature type="non-terminal residue" evidence="1">
    <location>
        <position position="80"/>
    </location>
</feature>
<evidence type="ECO:0000313" key="2">
    <source>
        <dbReference type="Proteomes" id="UP001145114"/>
    </source>
</evidence>
<organism evidence="1 2">
    <name type="scientific">Spiromyces aspiralis</name>
    <dbReference type="NCBI Taxonomy" id="68401"/>
    <lineage>
        <taxon>Eukaryota</taxon>
        <taxon>Fungi</taxon>
        <taxon>Fungi incertae sedis</taxon>
        <taxon>Zoopagomycota</taxon>
        <taxon>Kickxellomycotina</taxon>
        <taxon>Kickxellomycetes</taxon>
        <taxon>Kickxellales</taxon>
        <taxon>Kickxellaceae</taxon>
        <taxon>Spiromyces</taxon>
    </lineage>
</organism>
<keyword evidence="2" id="KW-1185">Reference proteome</keyword>
<evidence type="ECO:0000313" key="1">
    <source>
        <dbReference type="EMBL" id="KAJ1670240.1"/>
    </source>
</evidence>
<name>A0ACC1H6H7_9FUNG</name>
<dbReference type="Proteomes" id="UP001145114">
    <property type="component" value="Unassembled WGS sequence"/>
</dbReference>
<comment type="caution">
    <text evidence="1">The sequence shown here is derived from an EMBL/GenBank/DDBJ whole genome shotgun (WGS) entry which is preliminary data.</text>
</comment>
<gene>
    <name evidence="1" type="ORF">EV182_008335</name>
</gene>
<sequence length="80" mass="8277">AAHRVWAQTRDPPRVFRAAADAQCPDLASVLCPGGGPTGWPSELLEVEQVRLVSSSYAPTTAAAAAGYGPSMDRDIPGAN</sequence>
<dbReference type="EMBL" id="JAMZIH010009378">
    <property type="protein sequence ID" value="KAJ1670240.1"/>
    <property type="molecule type" value="Genomic_DNA"/>
</dbReference>
<proteinExistence type="predicted"/>
<feature type="non-terminal residue" evidence="1">
    <location>
        <position position="1"/>
    </location>
</feature>
<protein>
    <submittedName>
        <fullName evidence="1">Uncharacterized protein</fullName>
    </submittedName>
</protein>
<accession>A0ACC1H6H7</accession>